<sequence length="117" mass="13291">MTLAPLTNKLARYRRYRKEPLHLQISDKLRPRWVRFRLRGQKAPGSKHDSTKDPSCMWTCCTLNLTSWIKCPHACVVRKFGKGGADQVSSSSSDRDSKLRGPPQNNPRVASTLIKLS</sequence>
<evidence type="ECO:0000256" key="1">
    <source>
        <dbReference type="SAM" id="MobiDB-lite"/>
    </source>
</evidence>
<comment type="caution">
    <text evidence="2">The sequence shown here is derived from an EMBL/GenBank/DDBJ whole genome shotgun (WGS) entry which is preliminary data.</text>
</comment>
<organism evidence="2 3">
    <name type="scientific">Araneus ventricosus</name>
    <name type="common">Orbweaver spider</name>
    <name type="synonym">Epeira ventricosa</name>
    <dbReference type="NCBI Taxonomy" id="182803"/>
    <lineage>
        <taxon>Eukaryota</taxon>
        <taxon>Metazoa</taxon>
        <taxon>Ecdysozoa</taxon>
        <taxon>Arthropoda</taxon>
        <taxon>Chelicerata</taxon>
        <taxon>Arachnida</taxon>
        <taxon>Araneae</taxon>
        <taxon>Araneomorphae</taxon>
        <taxon>Entelegynae</taxon>
        <taxon>Araneoidea</taxon>
        <taxon>Araneidae</taxon>
        <taxon>Araneus</taxon>
    </lineage>
</organism>
<proteinExistence type="predicted"/>
<dbReference type="EMBL" id="BGPR01270864">
    <property type="protein sequence ID" value="GBM98020.1"/>
    <property type="molecule type" value="Genomic_DNA"/>
</dbReference>
<reference evidence="2 3" key="1">
    <citation type="journal article" date="2019" name="Sci. Rep.">
        <title>Orb-weaving spider Araneus ventricosus genome elucidates the spidroin gene catalogue.</title>
        <authorList>
            <person name="Kono N."/>
            <person name="Nakamura H."/>
            <person name="Ohtoshi R."/>
            <person name="Moran D.A.P."/>
            <person name="Shinohara A."/>
            <person name="Yoshida Y."/>
            <person name="Fujiwara M."/>
            <person name="Mori M."/>
            <person name="Tomita M."/>
            <person name="Arakawa K."/>
        </authorList>
    </citation>
    <scope>NUCLEOTIDE SEQUENCE [LARGE SCALE GENOMIC DNA]</scope>
</reference>
<evidence type="ECO:0000313" key="2">
    <source>
        <dbReference type="EMBL" id="GBM98020.1"/>
    </source>
</evidence>
<evidence type="ECO:0000313" key="3">
    <source>
        <dbReference type="Proteomes" id="UP000499080"/>
    </source>
</evidence>
<dbReference type="Proteomes" id="UP000499080">
    <property type="component" value="Unassembled WGS sequence"/>
</dbReference>
<dbReference type="AlphaFoldDB" id="A0A4Y2K6E3"/>
<accession>A0A4Y2K6E3</accession>
<name>A0A4Y2K6E3_ARAVE</name>
<keyword evidence="3" id="KW-1185">Reference proteome</keyword>
<gene>
    <name evidence="2" type="ORF">AVEN_87366_1</name>
</gene>
<protein>
    <submittedName>
        <fullName evidence="2">Uncharacterized protein</fullName>
    </submittedName>
</protein>
<feature type="region of interest" description="Disordered" evidence="1">
    <location>
        <begin position="83"/>
        <end position="117"/>
    </location>
</feature>